<dbReference type="SUPFAM" id="SSF82171">
    <property type="entry name" value="DPP6 N-terminal domain-like"/>
    <property type="match status" value="1"/>
</dbReference>
<accession>A0A6P0U8W3</accession>
<evidence type="ECO:0000313" key="1">
    <source>
        <dbReference type="EMBL" id="NER09701.1"/>
    </source>
</evidence>
<dbReference type="Proteomes" id="UP000468443">
    <property type="component" value="Unassembled WGS sequence"/>
</dbReference>
<proteinExistence type="predicted"/>
<dbReference type="RefSeq" id="WP_163691744.1">
    <property type="nucleotide sequence ID" value="NZ_FXTW01000001.1"/>
</dbReference>
<evidence type="ECO:0008006" key="3">
    <source>
        <dbReference type="Google" id="ProtNLM"/>
    </source>
</evidence>
<organism evidence="1 2">
    <name type="scientific">Muriicola jejuensis</name>
    <dbReference type="NCBI Taxonomy" id="504488"/>
    <lineage>
        <taxon>Bacteria</taxon>
        <taxon>Pseudomonadati</taxon>
        <taxon>Bacteroidota</taxon>
        <taxon>Flavobacteriia</taxon>
        <taxon>Flavobacteriales</taxon>
        <taxon>Flavobacteriaceae</taxon>
        <taxon>Muriicola</taxon>
    </lineage>
</organism>
<dbReference type="PROSITE" id="PS51257">
    <property type="entry name" value="PROKAR_LIPOPROTEIN"/>
    <property type="match status" value="1"/>
</dbReference>
<reference evidence="1 2" key="1">
    <citation type="submission" date="2020-01" db="EMBL/GenBank/DDBJ databases">
        <title>Muriicola jejuensis KCTC 22299.</title>
        <authorList>
            <person name="Wang G."/>
        </authorList>
    </citation>
    <scope>NUCLEOTIDE SEQUENCE [LARGE SCALE GENOMIC DNA]</scope>
    <source>
        <strain evidence="1 2">KCTC 22299</strain>
    </source>
</reference>
<comment type="caution">
    <text evidence="1">The sequence shown here is derived from an EMBL/GenBank/DDBJ whole genome shotgun (WGS) entry which is preliminary data.</text>
</comment>
<dbReference type="EMBL" id="JAABOP010000001">
    <property type="protein sequence ID" value="NER09701.1"/>
    <property type="molecule type" value="Genomic_DNA"/>
</dbReference>
<keyword evidence="2" id="KW-1185">Reference proteome</keyword>
<name>A0A6P0U8W3_9FLAO</name>
<gene>
    <name evidence="1" type="ORF">GWK09_04180</name>
</gene>
<evidence type="ECO:0000313" key="2">
    <source>
        <dbReference type="Proteomes" id="UP000468443"/>
    </source>
</evidence>
<protein>
    <recommendedName>
        <fullName evidence="3">DUF4221 domain-containing protein</fullName>
    </recommendedName>
</protein>
<dbReference type="AlphaFoldDB" id="A0A6P0U8W3"/>
<sequence>MRHSILYALLCTLMVLSCNPTEDPDPISDNIIRFGIPQRVIVQGYDGQIMEPFLSRDGEILFFNNLNNPSVNTNLHWSTRLSETLFEYRGELSGVATESLEGVPSMDQENNLYYVYTGDYFQTLQSVYKGRYNDGGVSDISVVENLSLNEPGWLNFDVEVSKDGQTLYFVDGLYDENGGPRQANISIARKTGEVFQRDPNSASLLAEVNTVDLEYAAAISSDELKMCFTRIIGPISVDSEARIYIATRTSVDLPFSNSQLITEITGFVEGPTFATDDNGIYYHKKENGDFVLYFVAKIP</sequence>